<dbReference type="AlphaFoldDB" id="A0A1C3XFA8"/>
<organism evidence="1 2">
    <name type="scientific">Rhizobium multihospitium</name>
    <dbReference type="NCBI Taxonomy" id="410764"/>
    <lineage>
        <taxon>Bacteria</taxon>
        <taxon>Pseudomonadati</taxon>
        <taxon>Pseudomonadota</taxon>
        <taxon>Alphaproteobacteria</taxon>
        <taxon>Hyphomicrobiales</taxon>
        <taxon>Rhizobiaceae</taxon>
        <taxon>Rhizobium/Agrobacterium group</taxon>
        <taxon>Rhizobium</taxon>
    </lineage>
</organism>
<dbReference type="RefSeq" id="WP_092720310.1">
    <property type="nucleotide sequence ID" value="NZ_FMAG01000016.1"/>
</dbReference>
<name>A0A1C3XFA8_9HYPH</name>
<gene>
    <name evidence="1" type="ORF">GA0061103_0881</name>
</gene>
<dbReference type="OrthoDB" id="8420595at2"/>
<protein>
    <submittedName>
        <fullName evidence="1">Uncharacterized protein</fullName>
    </submittedName>
</protein>
<evidence type="ECO:0000313" key="2">
    <source>
        <dbReference type="Proteomes" id="UP000199101"/>
    </source>
</evidence>
<dbReference type="EMBL" id="FMAG01000016">
    <property type="protein sequence ID" value="SCB50654.1"/>
    <property type="molecule type" value="Genomic_DNA"/>
</dbReference>
<sequence length="75" mass="8604">MAGNVSIISQHVHRGGVEALKGKHQSWPARLSEVALGYFTRRWNRLDIEEAPSSVMRDLGFLDGRAPYREEERMH</sequence>
<dbReference type="Proteomes" id="UP000199101">
    <property type="component" value="Unassembled WGS sequence"/>
</dbReference>
<proteinExistence type="predicted"/>
<keyword evidence="2" id="KW-1185">Reference proteome</keyword>
<evidence type="ECO:0000313" key="1">
    <source>
        <dbReference type="EMBL" id="SCB50654.1"/>
    </source>
</evidence>
<reference evidence="2" key="1">
    <citation type="submission" date="2016-08" db="EMBL/GenBank/DDBJ databases">
        <authorList>
            <person name="Varghese N."/>
            <person name="Submissions Spin"/>
        </authorList>
    </citation>
    <scope>NUCLEOTIDE SEQUENCE [LARGE SCALE GENOMIC DNA]</scope>
    <source>
        <strain evidence="2">HAMBI 2975</strain>
    </source>
</reference>
<accession>A0A1C3XFA8</accession>
<dbReference type="STRING" id="410764.GA0061103_0881"/>